<feature type="region of interest" description="Disordered" evidence="1">
    <location>
        <begin position="1414"/>
        <end position="1436"/>
    </location>
</feature>
<feature type="region of interest" description="Disordered" evidence="1">
    <location>
        <begin position="635"/>
        <end position="668"/>
    </location>
</feature>
<feature type="compositionally biased region" description="Basic and acidic residues" evidence="1">
    <location>
        <begin position="345"/>
        <end position="361"/>
    </location>
</feature>
<feature type="compositionally biased region" description="Basic and acidic residues" evidence="1">
    <location>
        <begin position="408"/>
        <end position="423"/>
    </location>
</feature>
<feature type="compositionally biased region" description="Low complexity" evidence="1">
    <location>
        <begin position="828"/>
        <end position="854"/>
    </location>
</feature>
<gene>
    <name evidence="2" type="ORF">COCNU_14G012290</name>
</gene>
<feature type="compositionally biased region" description="Polar residues" evidence="1">
    <location>
        <begin position="1231"/>
        <end position="1246"/>
    </location>
</feature>
<feature type="region of interest" description="Disordered" evidence="1">
    <location>
        <begin position="329"/>
        <end position="530"/>
    </location>
</feature>
<organism evidence="2 3">
    <name type="scientific">Cocos nucifera</name>
    <name type="common">Coconut palm</name>
    <dbReference type="NCBI Taxonomy" id="13894"/>
    <lineage>
        <taxon>Eukaryota</taxon>
        <taxon>Viridiplantae</taxon>
        <taxon>Streptophyta</taxon>
        <taxon>Embryophyta</taxon>
        <taxon>Tracheophyta</taxon>
        <taxon>Spermatophyta</taxon>
        <taxon>Magnoliopsida</taxon>
        <taxon>Liliopsida</taxon>
        <taxon>Arecaceae</taxon>
        <taxon>Arecoideae</taxon>
        <taxon>Cocoseae</taxon>
        <taxon>Attaleinae</taxon>
        <taxon>Cocos</taxon>
    </lineage>
</organism>
<evidence type="ECO:0000256" key="1">
    <source>
        <dbReference type="SAM" id="MobiDB-lite"/>
    </source>
</evidence>
<feature type="region of interest" description="Disordered" evidence="1">
    <location>
        <begin position="885"/>
        <end position="904"/>
    </location>
</feature>
<dbReference type="InterPro" id="IPR039317">
    <property type="entry name" value="TIC"/>
</dbReference>
<feature type="compositionally biased region" description="Basic residues" evidence="1">
    <location>
        <begin position="143"/>
        <end position="159"/>
    </location>
</feature>
<feature type="region of interest" description="Disordered" evidence="1">
    <location>
        <begin position="186"/>
        <end position="316"/>
    </location>
</feature>
<feature type="compositionally biased region" description="Low complexity" evidence="1">
    <location>
        <begin position="1154"/>
        <end position="1167"/>
    </location>
</feature>
<feature type="compositionally biased region" description="Polar residues" evidence="1">
    <location>
        <begin position="331"/>
        <end position="341"/>
    </location>
</feature>
<keyword evidence="3" id="KW-1185">Reference proteome</keyword>
<feature type="compositionally biased region" description="Polar residues" evidence="1">
    <location>
        <begin position="1060"/>
        <end position="1070"/>
    </location>
</feature>
<feature type="compositionally biased region" description="Basic and acidic residues" evidence="1">
    <location>
        <begin position="379"/>
        <end position="400"/>
    </location>
</feature>
<feature type="compositionally biased region" description="Low complexity" evidence="1">
    <location>
        <begin position="45"/>
        <end position="60"/>
    </location>
</feature>
<dbReference type="PANTHER" id="PTHR34798">
    <property type="entry name" value="PROTEIN TIME FOR COFFEE"/>
    <property type="match status" value="1"/>
</dbReference>
<feature type="compositionally biased region" description="Polar residues" evidence="1">
    <location>
        <begin position="293"/>
        <end position="305"/>
    </location>
</feature>
<evidence type="ECO:0000313" key="3">
    <source>
        <dbReference type="Proteomes" id="UP000797356"/>
    </source>
</evidence>
<feature type="compositionally biased region" description="Low complexity" evidence="1">
    <location>
        <begin position="213"/>
        <end position="234"/>
    </location>
</feature>
<dbReference type="GO" id="GO:0005634">
    <property type="term" value="C:nucleus"/>
    <property type="evidence" value="ECO:0007669"/>
    <property type="project" value="TreeGrafter"/>
</dbReference>
<reference evidence="2" key="2">
    <citation type="submission" date="2019-07" db="EMBL/GenBank/DDBJ databases">
        <authorList>
            <person name="Yang Y."/>
            <person name="Bocs S."/>
            <person name="Baudouin L."/>
        </authorList>
    </citation>
    <scope>NUCLEOTIDE SEQUENCE</scope>
    <source>
        <tissue evidence="2">Spear leaf of Hainan Tall coconut</tissue>
    </source>
</reference>
<feature type="compositionally biased region" description="Acidic residues" evidence="1">
    <location>
        <begin position="11"/>
        <end position="29"/>
    </location>
</feature>
<feature type="compositionally biased region" description="Low complexity" evidence="1">
    <location>
        <begin position="1274"/>
        <end position="1314"/>
    </location>
</feature>
<feature type="region of interest" description="Disordered" evidence="1">
    <location>
        <begin position="723"/>
        <end position="750"/>
    </location>
</feature>
<feature type="compositionally biased region" description="Gly residues" evidence="1">
    <location>
        <begin position="855"/>
        <end position="865"/>
    </location>
</feature>
<feature type="compositionally biased region" description="Pro residues" evidence="1">
    <location>
        <begin position="35"/>
        <end position="44"/>
    </location>
</feature>
<feature type="compositionally biased region" description="Polar residues" evidence="1">
    <location>
        <begin position="117"/>
        <end position="142"/>
    </location>
</feature>
<feature type="compositionally biased region" description="Low complexity" evidence="1">
    <location>
        <begin position="1364"/>
        <end position="1373"/>
    </location>
</feature>
<sequence>MMHGSNRGEGDDSSEESVEEEEDEEEDDVTAAVRLPPPPPPPNPASSSSSLPQSNHHQQQLMNRKSFPTKLMRTPPVWKADEMIGFSVPRKARSASTKRSHDCWVSGGSGSGEQIPRQASTSPSRLSPASTTQISPSSSNASARKKMKPINGSKHRPAKVSKSPSSIQEDIEIEVAEVLYGMTRQFQCPPKQESQKLDSKDMNGGSGNDAKSRVSSPSAISSPPPASQASVLPPCNYSSNPTSLSVIAPKRKKPRPIKFEDERPTSPVGLVALPSTAVSPSARLESEQPMKTEVSSPRSEKNTASPAAEDGGGSVDVSLAQVAVAALDVQQHSAKMENNSVPDPKLSEGELDGQSRIESQKEAGSPAKETSCADSAVNRSEETAKKADPAGDGAREEKLNIDLMVPPPEREELGDFDTDHKSQVSEIDMASKVNIEKKEEEKAVERTTQADETHVEDQKVENSTKEESNSRKQMGKERTVDLQIDLEKPDKDSFDDGRLPFQKRQPKVPKSEPKPEKPATSTSLPTPMTVAGWPGSFPPFGYMGQVPPLQAIIPMDGKPGSSSILQPPSFLSPQPRPKRCGTHCYIAQNIYYHQRLARMNPFWPAGGGTTPSVQGAKPCNLNAVPPSDGFAGGFPGRNVGSLQDSKGAATVSTLTGPPSKERLPSTNNTTVDAAQRKQLAHQQPPQPGSAASALPVPAFIFPLNQQQAAAAAMAAAATLSGAAKSTPGLSNGPPSSGASSSVAMSSGAGGQAAPVNLSFASLPPSEAQYLAILQNNGYPFPIPAHVAGAPPFRGAGPGQPMPFFYPSQMLNPPQLQQQLPGPQPPPHALQGHQKPSSSSGSSSSQKHLRQSQQALGGGASGGGNSLGYPATNQRQLLFPHQVRQLESDKGLEDSPSTADSRASQAQKNMYGNNFAVPVYSHNFTLMSNATAAAPSGGGGGQSDKQQLHHQQQQPLRNQAVKMELTSSQAFAMPFAFSGAGAAAPGLGFSSMAQNHAFFQSFPEAARHGCHHFATAAAPPQAVQQKKAMEDGKPATGDLMNATVLAEAERKMMAGSKAPANGSQHSRNFSKPDSEPPISSIIGNSVIDISPRTLHLIPSASNASQTTNRSAGSTPLATSTVTAAVNLLNSQPQQLQQQQEQQLIQLQNLHLQHQQHLASTHSKSSTSSNGASVYTERLPGGSTTTKYPQTLSTFPQSLIQGGSPTQSPQWKASTARAATPSPATSSAQSPAKNNHLQQQPGRASQQALLGPGHQTQISFNMNSMKTVSTGGQHHSGASSNPSPSGSAAIGAGSPSNSVSKSAGGSPRASASAKSGHLATAVPLPQQSSVKSCVSSSGCKSSLTQNVPSILGHPPIASTPSSGSKPQQPLQQPLQLPRPYPFPNAQLMFSNACPLLQPQSPQSNAAAAMAAANYYQRRPSEHQQQHQPSSTPGSTGMLALPPSALMLAGASATNDPAKAAAAVAAAAAANSMKGLASPSLMHAAHLAGVPHHLIPGSFPYMMPPVSMKPAAADHKPAAGN</sequence>
<evidence type="ECO:0000313" key="2">
    <source>
        <dbReference type="EMBL" id="KAG1368761.1"/>
    </source>
</evidence>
<protein>
    <submittedName>
        <fullName evidence="2">Protein TIME FOR COFFEE</fullName>
    </submittedName>
</protein>
<dbReference type="GO" id="GO:0042752">
    <property type="term" value="P:regulation of circadian rhythm"/>
    <property type="evidence" value="ECO:0007669"/>
    <property type="project" value="InterPro"/>
</dbReference>
<feature type="region of interest" description="Disordered" evidence="1">
    <location>
        <begin position="930"/>
        <end position="955"/>
    </location>
</feature>
<feature type="compositionally biased region" description="Polar residues" evidence="1">
    <location>
        <begin position="1180"/>
        <end position="1210"/>
    </location>
</feature>
<feature type="compositionally biased region" description="Polar residues" evidence="1">
    <location>
        <begin position="236"/>
        <end position="245"/>
    </location>
</feature>
<feature type="region of interest" description="Disordered" evidence="1">
    <location>
        <begin position="1"/>
        <end position="168"/>
    </location>
</feature>
<feature type="compositionally biased region" description="Basic and acidic residues" evidence="1">
    <location>
        <begin position="1"/>
        <end position="10"/>
    </location>
</feature>
<feature type="region of interest" description="Disordered" evidence="1">
    <location>
        <begin position="1051"/>
        <end position="1081"/>
    </location>
</feature>
<feature type="region of interest" description="Disordered" evidence="1">
    <location>
        <begin position="791"/>
        <end position="870"/>
    </location>
</feature>
<feature type="compositionally biased region" description="Polar residues" evidence="1">
    <location>
        <begin position="894"/>
        <end position="904"/>
    </location>
</feature>
<accession>A0A8K0IW24</accession>
<feature type="region of interest" description="Disordered" evidence="1">
    <location>
        <begin position="1154"/>
        <end position="1246"/>
    </location>
</feature>
<proteinExistence type="predicted"/>
<feature type="compositionally biased region" description="Polar residues" evidence="1">
    <location>
        <begin position="640"/>
        <end position="656"/>
    </location>
</feature>
<dbReference type="PANTHER" id="PTHR34798:SF2">
    <property type="entry name" value="PROTEIN TIME FOR COFFEE"/>
    <property type="match status" value="1"/>
</dbReference>
<reference evidence="2" key="1">
    <citation type="journal article" date="2017" name="Gigascience">
        <title>The genome draft of coconut (Cocos nucifera).</title>
        <authorList>
            <person name="Xiao Y."/>
            <person name="Xu P."/>
            <person name="Fan H."/>
            <person name="Baudouin L."/>
            <person name="Xia W."/>
            <person name="Bocs S."/>
            <person name="Xu J."/>
            <person name="Li Q."/>
            <person name="Guo A."/>
            <person name="Zhou L."/>
            <person name="Li J."/>
            <person name="Wu Y."/>
            <person name="Ma Z."/>
            <person name="Armero A."/>
            <person name="Issali A.E."/>
            <person name="Liu N."/>
            <person name="Peng M."/>
            <person name="Yang Y."/>
        </authorList>
    </citation>
    <scope>NUCLEOTIDE SEQUENCE</scope>
    <source>
        <tissue evidence="2">Spear leaf of Hainan Tall coconut</tissue>
    </source>
</reference>
<dbReference type="EMBL" id="CM017885">
    <property type="protein sequence ID" value="KAG1368761.1"/>
    <property type="molecule type" value="Genomic_DNA"/>
</dbReference>
<dbReference type="Proteomes" id="UP000797356">
    <property type="component" value="Chromosome 14"/>
</dbReference>
<feature type="compositionally biased region" description="Low complexity" evidence="1">
    <location>
        <begin position="1326"/>
        <end position="1340"/>
    </location>
</feature>
<name>A0A8K0IW24_COCNU</name>
<feature type="compositionally biased region" description="Basic and acidic residues" evidence="1">
    <location>
        <begin position="434"/>
        <end position="498"/>
    </location>
</feature>
<comment type="caution">
    <text evidence="2">The sequence shown here is derived from an EMBL/GenBank/DDBJ whole genome shotgun (WGS) entry which is preliminary data.</text>
</comment>
<dbReference type="OrthoDB" id="784889at2759"/>
<feature type="region of interest" description="Disordered" evidence="1">
    <location>
        <begin position="1264"/>
        <end position="1379"/>
    </location>
</feature>
<feature type="compositionally biased region" description="Low complexity" evidence="1">
    <location>
        <begin position="1211"/>
        <end position="1230"/>
    </location>
</feature>